<evidence type="ECO:0000313" key="1">
    <source>
        <dbReference type="Proteomes" id="UP000504637"/>
    </source>
</evidence>
<proteinExistence type="predicted"/>
<dbReference type="Proteomes" id="UP000504637">
    <property type="component" value="Unplaced"/>
</dbReference>
<protein>
    <submittedName>
        <fullName evidence="2">Uncharacterized protein</fullName>
    </submittedName>
</protein>
<accession>A0A6J3MJ04</accession>
<dbReference type="GeneID" id="54360622"/>
<dbReference type="AlphaFoldDB" id="A0A6J3MJ04"/>
<reference evidence="2" key="3">
    <citation type="submission" date="2025-08" db="UniProtKB">
        <authorList>
            <consortium name="RefSeq"/>
        </authorList>
    </citation>
    <scope>IDENTIFICATION</scope>
    <source>
        <strain evidence="2">CBS 342.82</strain>
    </source>
</reference>
<evidence type="ECO:0000313" key="2">
    <source>
        <dbReference type="RefSeq" id="XP_033464932.1"/>
    </source>
</evidence>
<reference evidence="2" key="2">
    <citation type="submission" date="2020-04" db="EMBL/GenBank/DDBJ databases">
        <authorList>
            <consortium name="NCBI Genome Project"/>
        </authorList>
    </citation>
    <scope>NUCLEOTIDE SEQUENCE</scope>
    <source>
        <strain evidence="2">CBS 342.82</strain>
    </source>
</reference>
<gene>
    <name evidence="2" type="ORF">K489DRAFT_366987</name>
</gene>
<reference evidence="2" key="1">
    <citation type="submission" date="2020-01" db="EMBL/GenBank/DDBJ databases">
        <authorList>
            <consortium name="DOE Joint Genome Institute"/>
            <person name="Haridas S."/>
            <person name="Albert R."/>
            <person name="Binder M."/>
            <person name="Bloem J."/>
            <person name="Labutti K."/>
            <person name="Salamov A."/>
            <person name="Andreopoulos B."/>
            <person name="Baker S.E."/>
            <person name="Barry K."/>
            <person name="Bills G."/>
            <person name="Bluhm B.H."/>
            <person name="Cannon C."/>
            <person name="Castanera R."/>
            <person name="Culley D.E."/>
            <person name="Daum C."/>
            <person name="Ezra D."/>
            <person name="Gonzalez J.B."/>
            <person name="Henrissat B."/>
            <person name="Kuo A."/>
            <person name="Liang C."/>
            <person name="Lipzen A."/>
            <person name="Lutzoni F."/>
            <person name="Magnuson J."/>
            <person name="Mondo S."/>
            <person name="Nolan M."/>
            <person name="Ohm R."/>
            <person name="Pangilinan J."/>
            <person name="Park H.-J."/>
            <person name="Ramirez L."/>
            <person name="Alfaro M."/>
            <person name="Sun H."/>
            <person name="Tritt A."/>
            <person name="Yoshinaga Y."/>
            <person name="Zwiers L.-H."/>
            <person name="Turgeon B.G."/>
            <person name="Goodwin S.B."/>
            <person name="Spatafora J.W."/>
            <person name="Crous P.W."/>
            <person name="Grigoriev I.V."/>
        </authorList>
    </citation>
    <scope>NUCLEOTIDE SEQUENCE</scope>
    <source>
        <strain evidence="2">CBS 342.82</strain>
    </source>
</reference>
<sequence length="388" mass="43550">MHLEILEIRSQYDDEFLEQMPPNKALCLLTRGGSSLALHHPEPGNLPSRMATAILFIAIQPQSPGGFHSMKIQLLARSIEHSPRLVTADLKHFEVTHAQRRSDTAVEYAAGSCTSLWYDQIFQMNERCDGSPHEDWIVHAGSGYDEDRINADDFRTIFRIMAILIELASNTINAAFTAIRRCRVNECGDWEEAEVAIVFVASERGSKQLSCLERDGLERVLCCNFLGGGRRSSRRGRGYRDCGSPSTGIGALIYHRRRGRYFCIDSIVSTTLRCPRRHRGESTDGDSVIQCQNCCQNEMTPPLIEERGVSFKDRHDHRIEYILSKLSPQGQATSASIMRASVALRERARARSERYASSHGLGNFCLRSPSPSSGSELMQNLRVGRFVD</sequence>
<name>A0A6J3MJ04_9PEZI</name>
<organism evidence="2">
    <name type="scientific">Dissoconium aciculare CBS 342.82</name>
    <dbReference type="NCBI Taxonomy" id="1314786"/>
    <lineage>
        <taxon>Eukaryota</taxon>
        <taxon>Fungi</taxon>
        <taxon>Dikarya</taxon>
        <taxon>Ascomycota</taxon>
        <taxon>Pezizomycotina</taxon>
        <taxon>Dothideomycetes</taxon>
        <taxon>Dothideomycetidae</taxon>
        <taxon>Mycosphaerellales</taxon>
        <taxon>Dissoconiaceae</taxon>
        <taxon>Dissoconium</taxon>
    </lineage>
</organism>
<dbReference type="RefSeq" id="XP_033464932.1">
    <property type="nucleotide sequence ID" value="XM_033602822.1"/>
</dbReference>
<keyword evidence="1" id="KW-1185">Reference proteome</keyword>